<evidence type="ECO:0000256" key="5">
    <source>
        <dbReference type="ARBA" id="ARBA00023002"/>
    </source>
</evidence>
<keyword evidence="3" id="KW-0479">Metal-binding</keyword>
<organism evidence="9">
    <name type="scientific">Candidatus Tremblayella phenacoccinincola</name>
    <dbReference type="NCBI Taxonomy" id="1010676"/>
    <lineage>
        <taxon>Bacteria</taxon>
        <taxon>Pseudomonadati</taxon>
        <taxon>Pseudomonadota</taxon>
        <taxon>Betaproteobacteria</taxon>
        <taxon>Candidatus Tremblayella</taxon>
    </lineage>
</organism>
<keyword evidence="2" id="KW-0028">Amino-acid biosynthesis</keyword>
<sequence>VIKEAVKVLNALNIHQIVTKEALIGRTAFESTGSFLPASTIDLVNTSDAILLGAVGANRITDESTGSSTYCPGPEVSLLKLRRLMRCSINIRPIKHYDSINTNIPTSKTQGTDILILRELTSGIYFGKPKDVRKLYTQRNSYTLEGFDTMKYSESEVKSIAHVAFKAARARKKKILSVDKANVLEVSKVWRSMVLDVSKCYNDVSLWNNYVDSAAIEILSNPRDFDVVLSGNL</sequence>
<dbReference type="AlphaFoldDB" id="A0A097A5P7"/>
<dbReference type="PANTHER" id="PTHR42979">
    <property type="entry name" value="3-ISOPROPYLMALATE DEHYDROGENASE"/>
    <property type="match status" value="1"/>
</dbReference>
<keyword evidence="5" id="KW-0560">Oxidoreductase</keyword>
<evidence type="ECO:0000256" key="1">
    <source>
        <dbReference type="ARBA" id="ARBA00022430"/>
    </source>
</evidence>
<dbReference type="GO" id="GO:0009098">
    <property type="term" value="P:L-leucine biosynthetic process"/>
    <property type="evidence" value="ECO:0007669"/>
    <property type="project" value="UniProtKB-KW"/>
</dbReference>
<dbReference type="SUPFAM" id="SSF53659">
    <property type="entry name" value="Isocitrate/Isopropylmalate dehydrogenase-like"/>
    <property type="match status" value="1"/>
</dbReference>
<feature type="non-terminal residue" evidence="9">
    <location>
        <position position="1"/>
    </location>
</feature>
<feature type="domain" description="Isopropylmalate dehydrogenase-like" evidence="8">
    <location>
        <begin position="1"/>
        <end position="233"/>
    </location>
</feature>
<evidence type="ECO:0000256" key="4">
    <source>
        <dbReference type="ARBA" id="ARBA00022842"/>
    </source>
</evidence>
<evidence type="ECO:0000256" key="2">
    <source>
        <dbReference type="ARBA" id="ARBA00022605"/>
    </source>
</evidence>
<dbReference type="EMBL" id="KF444182">
    <property type="protein sequence ID" value="AIS40990.1"/>
    <property type="molecule type" value="Genomic_DNA"/>
</dbReference>
<dbReference type="SMART" id="SM01329">
    <property type="entry name" value="Iso_dh"/>
    <property type="match status" value="1"/>
</dbReference>
<keyword evidence="1" id="KW-0432">Leucine biosynthesis</keyword>
<reference evidence="9" key="1">
    <citation type="journal article" date="2014" name="Front. Microbiol.">
        <title>Molecular evidence for ongoing complementarity and horizontal gene transfer in endosymbiotic systems of mealybugs.</title>
        <authorList>
            <person name="Lopez-Madrigal S."/>
            <person name="Beltra A."/>
            <person name="Resurreccion S."/>
            <person name="Soto A."/>
            <person name="Latorre A."/>
            <person name="Moya A."/>
            <person name="Gil R."/>
        </authorList>
    </citation>
    <scope>NUCLEOTIDE SEQUENCE</scope>
</reference>
<evidence type="ECO:0000256" key="3">
    <source>
        <dbReference type="ARBA" id="ARBA00022723"/>
    </source>
</evidence>
<gene>
    <name evidence="9" type="primary">leuB</name>
</gene>
<evidence type="ECO:0000256" key="7">
    <source>
        <dbReference type="ARBA" id="ARBA00023304"/>
    </source>
</evidence>
<accession>A0A097A5P7</accession>
<evidence type="ECO:0000313" key="9">
    <source>
        <dbReference type="EMBL" id="AIS40990.1"/>
    </source>
</evidence>
<evidence type="ECO:0000259" key="8">
    <source>
        <dbReference type="SMART" id="SM01329"/>
    </source>
</evidence>
<dbReference type="PANTHER" id="PTHR42979:SF1">
    <property type="entry name" value="3-ISOPROPYLMALATE DEHYDROGENASE"/>
    <property type="match status" value="1"/>
</dbReference>
<evidence type="ECO:0000256" key="6">
    <source>
        <dbReference type="ARBA" id="ARBA00023027"/>
    </source>
</evidence>
<dbReference type="GO" id="GO:0003862">
    <property type="term" value="F:3-isopropylmalate dehydrogenase activity"/>
    <property type="evidence" value="ECO:0007669"/>
    <property type="project" value="InterPro"/>
</dbReference>
<keyword evidence="4" id="KW-0460">Magnesium</keyword>
<dbReference type="InterPro" id="IPR024084">
    <property type="entry name" value="IsoPropMal-DH-like_dom"/>
</dbReference>
<keyword evidence="7" id="KW-0100">Branched-chain amino acid biosynthesis</keyword>
<dbReference type="GO" id="GO:0046872">
    <property type="term" value="F:metal ion binding"/>
    <property type="evidence" value="ECO:0007669"/>
    <property type="project" value="UniProtKB-KW"/>
</dbReference>
<dbReference type="Gene3D" id="3.40.718.10">
    <property type="entry name" value="Isopropylmalate Dehydrogenase"/>
    <property type="match status" value="1"/>
</dbReference>
<feature type="non-terminal residue" evidence="9">
    <location>
        <position position="233"/>
    </location>
</feature>
<name>A0A097A5P7_9PROT</name>
<protein>
    <submittedName>
        <fullName evidence="9">3-isopropylmalate dehydrogenase</fullName>
    </submittedName>
</protein>
<dbReference type="InterPro" id="IPR004429">
    <property type="entry name" value="Isopropylmalate_DH"/>
</dbReference>
<proteinExistence type="predicted"/>
<keyword evidence="6" id="KW-0520">NAD</keyword>
<dbReference type="Pfam" id="PF00180">
    <property type="entry name" value="Iso_dh"/>
    <property type="match status" value="1"/>
</dbReference>
<dbReference type="GO" id="GO:0005829">
    <property type="term" value="C:cytosol"/>
    <property type="evidence" value="ECO:0007669"/>
    <property type="project" value="TreeGrafter"/>
</dbReference>